<keyword evidence="9" id="KW-1185">Reference proteome</keyword>
<evidence type="ECO:0000313" key="9">
    <source>
        <dbReference type="Proteomes" id="UP000292085"/>
    </source>
</evidence>
<evidence type="ECO:0000256" key="1">
    <source>
        <dbReference type="ARBA" id="ARBA00010641"/>
    </source>
</evidence>
<reference evidence="8 9" key="1">
    <citation type="submission" date="2019-02" db="EMBL/GenBank/DDBJ databases">
        <authorList>
            <person name="Li Y."/>
        </authorList>
    </citation>
    <scope>NUCLEOTIDE SEQUENCE [LARGE SCALE GENOMIC DNA]</scope>
    <source>
        <strain evidence="8 9">3-7</strain>
    </source>
</reference>
<dbReference type="InterPro" id="IPR007627">
    <property type="entry name" value="RNA_pol_sigma70_r2"/>
</dbReference>
<dbReference type="InterPro" id="IPR039425">
    <property type="entry name" value="RNA_pol_sigma-70-like"/>
</dbReference>
<feature type="domain" description="RNA polymerase sigma factor 70 region 4 type 2" evidence="7">
    <location>
        <begin position="112"/>
        <end position="158"/>
    </location>
</feature>
<evidence type="ECO:0000256" key="2">
    <source>
        <dbReference type="ARBA" id="ARBA00023015"/>
    </source>
</evidence>
<dbReference type="PANTHER" id="PTHR43133">
    <property type="entry name" value="RNA POLYMERASE ECF-TYPE SIGMA FACTO"/>
    <property type="match status" value="1"/>
</dbReference>
<evidence type="ECO:0000313" key="8">
    <source>
        <dbReference type="EMBL" id="RZF65232.1"/>
    </source>
</evidence>
<evidence type="ECO:0000256" key="3">
    <source>
        <dbReference type="ARBA" id="ARBA00023082"/>
    </source>
</evidence>
<keyword evidence="4" id="KW-0238">DNA-binding</keyword>
<evidence type="ECO:0000256" key="5">
    <source>
        <dbReference type="ARBA" id="ARBA00023163"/>
    </source>
</evidence>
<dbReference type="Gene3D" id="1.10.10.10">
    <property type="entry name" value="Winged helix-like DNA-binding domain superfamily/Winged helix DNA-binding domain"/>
    <property type="match status" value="1"/>
</dbReference>
<evidence type="ECO:0000259" key="6">
    <source>
        <dbReference type="Pfam" id="PF04542"/>
    </source>
</evidence>
<dbReference type="GO" id="GO:0016987">
    <property type="term" value="F:sigma factor activity"/>
    <property type="evidence" value="ECO:0007669"/>
    <property type="project" value="UniProtKB-KW"/>
</dbReference>
<dbReference type="GO" id="GO:0003677">
    <property type="term" value="F:DNA binding"/>
    <property type="evidence" value="ECO:0007669"/>
    <property type="project" value="UniProtKB-KW"/>
</dbReference>
<dbReference type="GO" id="GO:0006352">
    <property type="term" value="P:DNA-templated transcription initiation"/>
    <property type="evidence" value="ECO:0007669"/>
    <property type="project" value="InterPro"/>
</dbReference>
<keyword evidence="2" id="KW-0805">Transcription regulation</keyword>
<dbReference type="PANTHER" id="PTHR43133:SF8">
    <property type="entry name" value="RNA POLYMERASE SIGMA FACTOR HI_1459-RELATED"/>
    <property type="match status" value="1"/>
</dbReference>
<gene>
    <name evidence="8" type="ORF">EWE75_07055</name>
</gene>
<dbReference type="SUPFAM" id="SSF88946">
    <property type="entry name" value="Sigma2 domain of RNA polymerase sigma factors"/>
    <property type="match status" value="1"/>
</dbReference>
<dbReference type="Pfam" id="PF08281">
    <property type="entry name" value="Sigma70_r4_2"/>
    <property type="match status" value="1"/>
</dbReference>
<keyword evidence="3" id="KW-0731">Sigma factor</keyword>
<dbReference type="SUPFAM" id="SSF88659">
    <property type="entry name" value="Sigma3 and sigma4 domains of RNA polymerase sigma factors"/>
    <property type="match status" value="1"/>
</dbReference>
<dbReference type="Proteomes" id="UP000292085">
    <property type="component" value="Unassembled WGS sequence"/>
</dbReference>
<comment type="caution">
    <text evidence="8">The sequence shown here is derived from an EMBL/GenBank/DDBJ whole genome shotgun (WGS) entry which is preliminary data.</text>
</comment>
<dbReference type="OrthoDB" id="9794372at2"/>
<dbReference type="NCBIfam" id="TIGR02937">
    <property type="entry name" value="sigma70-ECF"/>
    <property type="match status" value="1"/>
</dbReference>
<proteinExistence type="inferred from homology"/>
<feature type="domain" description="RNA polymerase sigma-70 region 2" evidence="6">
    <location>
        <begin position="13"/>
        <end position="73"/>
    </location>
</feature>
<dbReference type="InterPro" id="IPR013324">
    <property type="entry name" value="RNA_pol_sigma_r3/r4-like"/>
</dbReference>
<organism evidence="8 9">
    <name type="scientific">Sphingomonas populi</name>
    <dbReference type="NCBI Taxonomy" id="2484750"/>
    <lineage>
        <taxon>Bacteria</taxon>
        <taxon>Pseudomonadati</taxon>
        <taxon>Pseudomonadota</taxon>
        <taxon>Alphaproteobacteria</taxon>
        <taxon>Sphingomonadales</taxon>
        <taxon>Sphingomonadaceae</taxon>
        <taxon>Sphingomonas</taxon>
    </lineage>
</organism>
<dbReference type="InterPro" id="IPR036388">
    <property type="entry name" value="WH-like_DNA-bd_sf"/>
</dbReference>
<dbReference type="Pfam" id="PF04542">
    <property type="entry name" value="Sigma70_r2"/>
    <property type="match status" value="1"/>
</dbReference>
<evidence type="ECO:0000256" key="4">
    <source>
        <dbReference type="ARBA" id="ARBA00023125"/>
    </source>
</evidence>
<comment type="similarity">
    <text evidence="1">Belongs to the sigma-70 factor family. ECF subfamily.</text>
</comment>
<accession>A0A4Q6Y4H9</accession>
<dbReference type="InterPro" id="IPR014284">
    <property type="entry name" value="RNA_pol_sigma-70_dom"/>
</dbReference>
<dbReference type="InterPro" id="IPR013325">
    <property type="entry name" value="RNA_pol_sigma_r2"/>
</dbReference>
<dbReference type="InterPro" id="IPR013249">
    <property type="entry name" value="RNA_pol_sigma70_r4_t2"/>
</dbReference>
<dbReference type="AlphaFoldDB" id="A0A4Q6Y4H9"/>
<dbReference type="Gene3D" id="1.10.1740.10">
    <property type="match status" value="1"/>
</dbReference>
<name>A0A4Q6Y4H9_9SPHN</name>
<protein>
    <submittedName>
        <fullName evidence="8">RNA polymerase sigma factor</fullName>
    </submittedName>
</protein>
<evidence type="ECO:0000259" key="7">
    <source>
        <dbReference type="Pfam" id="PF08281"/>
    </source>
</evidence>
<sequence length="184" mass="21204">MKQWFIREVLPLERDLVRFITRHCRDGADVLDLRQEVYERALTGAQPNGLRSTRGYVFTIARNVLIDRARRAKIVSFEQIADIDMVGYDMDLSAEDRHMTARDELRRAMLGLEQLPPRCREVVRLRKVEGLSIRETADRMGVSHHTIERQLTLGLRALTNFMLGGEARINRSTDATGVTQKAER</sequence>
<dbReference type="EMBL" id="SGIS01000008">
    <property type="protein sequence ID" value="RZF65232.1"/>
    <property type="molecule type" value="Genomic_DNA"/>
</dbReference>
<keyword evidence="5" id="KW-0804">Transcription</keyword>